<evidence type="ECO:0000313" key="1">
    <source>
        <dbReference type="Proteomes" id="UP000887565"/>
    </source>
</evidence>
<proteinExistence type="predicted"/>
<organism evidence="1 2">
    <name type="scientific">Romanomermis culicivorax</name>
    <name type="common">Nematode worm</name>
    <dbReference type="NCBI Taxonomy" id="13658"/>
    <lineage>
        <taxon>Eukaryota</taxon>
        <taxon>Metazoa</taxon>
        <taxon>Ecdysozoa</taxon>
        <taxon>Nematoda</taxon>
        <taxon>Enoplea</taxon>
        <taxon>Dorylaimia</taxon>
        <taxon>Mermithida</taxon>
        <taxon>Mermithoidea</taxon>
        <taxon>Mermithidae</taxon>
        <taxon>Romanomermis</taxon>
    </lineage>
</organism>
<name>A0A915HM99_ROMCU</name>
<keyword evidence="1" id="KW-1185">Reference proteome</keyword>
<dbReference type="WBParaSite" id="nRc.2.0.1.t02804-RA">
    <property type="protein sequence ID" value="nRc.2.0.1.t02804-RA"/>
    <property type="gene ID" value="nRc.2.0.1.g02804"/>
</dbReference>
<sequence>MDLMLLIEIMGPDLDIGDGYCCSCNKLSCADQFCTTSQHSKLYDFTQNSHGTDSKAESVRRKALAWSK</sequence>
<reference evidence="2" key="1">
    <citation type="submission" date="2022-11" db="UniProtKB">
        <authorList>
            <consortium name="WormBaseParasite"/>
        </authorList>
    </citation>
    <scope>IDENTIFICATION</scope>
</reference>
<dbReference type="AlphaFoldDB" id="A0A915HM99"/>
<evidence type="ECO:0000313" key="2">
    <source>
        <dbReference type="WBParaSite" id="nRc.2.0.1.t02804-RA"/>
    </source>
</evidence>
<dbReference type="Proteomes" id="UP000887565">
    <property type="component" value="Unplaced"/>
</dbReference>
<protein>
    <submittedName>
        <fullName evidence="2">Uncharacterized protein</fullName>
    </submittedName>
</protein>
<accession>A0A915HM99</accession>